<dbReference type="GO" id="GO:0008703">
    <property type="term" value="F:5-amino-6-(5-phosphoribosylamino)uracil reductase activity"/>
    <property type="evidence" value="ECO:0007669"/>
    <property type="project" value="InterPro"/>
</dbReference>
<evidence type="ECO:0000313" key="3">
    <source>
        <dbReference type="Proteomes" id="UP000247476"/>
    </source>
</evidence>
<dbReference type="Gene3D" id="3.40.430.10">
    <property type="entry name" value="Dihydrofolate Reductase, subunit A"/>
    <property type="match status" value="1"/>
</dbReference>
<keyword evidence="3" id="KW-1185">Reference proteome</keyword>
<dbReference type="GO" id="GO:0009231">
    <property type="term" value="P:riboflavin biosynthetic process"/>
    <property type="evidence" value="ECO:0007669"/>
    <property type="project" value="InterPro"/>
</dbReference>
<dbReference type="Pfam" id="PF01872">
    <property type="entry name" value="RibD_C"/>
    <property type="match status" value="1"/>
</dbReference>
<comment type="caution">
    <text evidence="2">The sequence shown here is derived from an EMBL/GenBank/DDBJ whole genome shotgun (WGS) entry which is preliminary data.</text>
</comment>
<dbReference type="AlphaFoldDB" id="A0A2V5K569"/>
<evidence type="ECO:0000259" key="1">
    <source>
        <dbReference type="Pfam" id="PF01872"/>
    </source>
</evidence>
<protein>
    <submittedName>
        <fullName evidence="2">Riboflavin biosynthesis protein RibD</fullName>
    </submittedName>
</protein>
<dbReference type="PANTHER" id="PTHR38011">
    <property type="entry name" value="DIHYDROFOLATE REDUCTASE FAMILY PROTEIN (AFU_ORTHOLOGUE AFUA_8G06820)"/>
    <property type="match status" value="1"/>
</dbReference>
<gene>
    <name evidence="2" type="ORF">DLM86_18945</name>
</gene>
<organism evidence="2 3">
    <name type="scientific">Paenibacillus flagellatus</name>
    <dbReference type="NCBI Taxonomy" id="2211139"/>
    <lineage>
        <taxon>Bacteria</taxon>
        <taxon>Bacillati</taxon>
        <taxon>Bacillota</taxon>
        <taxon>Bacilli</taxon>
        <taxon>Bacillales</taxon>
        <taxon>Paenibacillaceae</taxon>
        <taxon>Paenibacillus</taxon>
    </lineage>
</organism>
<dbReference type="PANTHER" id="PTHR38011:SF11">
    <property type="entry name" value="2,5-DIAMINO-6-RIBOSYLAMINO-4(3H)-PYRIMIDINONE 5'-PHOSPHATE REDUCTASE"/>
    <property type="match status" value="1"/>
</dbReference>
<sequence length="205" mass="23030">MIPSVNIPSERYVDLYIGRMSVVRKIIASEMLSVEGFMEEERGRLDWFAQDEELNDEAMNLLESVDAIIYGRVTYEMMAGFWPYAPGPFAARTNELQKYVVTGTLKETPWGTWNNARPLSGKLSEEIERLKNEPGKDMVIYGSGSVVRELTEHGLIDEYRLIVNPVVLGKGTPLFGALSGRLPLKLHEAKVFPSGAVALTYEKSR</sequence>
<dbReference type="SUPFAM" id="SSF53597">
    <property type="entry name" value="Dihydrofolate reductase-like"/>
    <property type="match status" value="1"/>
</dbReference>
<reference evidence="2 3" key="1">
    <citation type="submission" date="2018-05" db="EMBL/GenBank/DDBJ databases">
        <title>Paenibacillus flagellatus sp. nov., isolated from selenium mineral soil.</title>
        <authorList>
            <person name="Dai X."/>
        </authorList>
    </citation>
    <scope>NUCLEOTIDE SEQUENCE [LARGE SCALE GENOMIC DNA]</scope>
    <source>
        <strain evidence="2 3">DXL2</strain>
    </source>
</reference>
<name>A0A2V5K569_9BACL</name>
<feature type="domain" description="Bacterial bifunctional deaminase-reductase C-terminal" evidence="1">
    <location>
        <begin position="24"/>
        <end position="196"/>
    </location>
</feature>
<evidence type="ECO:0000313" key="2">
    <source>
        <dbReference type="EMBL" id="PYI53074.1"/>
    </source>
</evidence>
<dbReference type="InterPro" id="IPR002734">
    <property type="entry name" value="RibDG_C"/>
</dbReference>
<dbReference type="InterPro" id="IPR024072">
    <property type="entry name" value="DHFR-like_dom_sf"/>
</dbReference>
<dbReference type="Proteomes" id="UP000247476">
    <property type="component" value="Unassembled WGS sequence"/>
</dbReference>
<accession>A0A2V5K569</accession>
<dbReference type="InterPro" id="IPR050765">
    <property type="entry name" value="Riboflavin_Biosynth_HTPR"/>
</dbReference>
<proteinExistence type="predicted"/>
<dbReference type="EMBL" id="QJVJ01000008">
    <property type="protein sequence ID" value="PYI53074.1"/>
    <property type="molecule type" value="Genomic_DNA"/>
</dbReference>